<dbReference type="InterPro" id="IPR040956">
    <property type="entry name" value="BppL_N"/>
</dbReference>
<dbReference type="Pfam" id="PF18338">
    <property type="entry name" value="BppL_N"/>
    <property type="match status" value="1"/>
</dbReference>
<dbReference type="Gene3D" id="6.10.140.2190">
    <property type="match status" value="1"/>
</dbReference>
<accession>X1HG59</accession>
<feature type="non-terminal residue" evidence="2">
    <location>
        <position position="1"/>
    </location>
</feature>
<sequence>NQDDIDTLDEEVVKKTGDQTVAGIKTFTGGIRSAESQPALKTKIIDIGDWNMNTTTYVEVAHGLTHTKIRNTIIVLIRNDENTSYLPLIGDALFAGVADGNILINSTNIVLTRKAGALFDSEDFDSTDYNRGWITINYIP</sequence>
<gene>
    <name evidence="2" type="ORF">S03H2_43292</name>
</gene>
<protein>
    <recommendedName>
        <fullName evidence="1">Lower baseplate protein N-terminal domain-containing protein</fullName>
    </recommendedName>
</protein>
<proteinExistence type="predicted"/>
<evidence type="ECO:0000313" key="2">
    <source>
        <dbReference type="EMBL" id="GAH69181.1"/>
    </source>
</evidence>
<dbReference type="AlphaFoldDB" id="X1HG59"/>
<evidence type="ECO:0000259" key="1">
    <source>
        <dbReference type="Pfam" id="PF18338"/>
    </source>
</evidence>
<feature type="domain" description="Lower baseplate protein N-terminal" evidence="1">
    <location>
        <begin position="9"/>
        <end position="29"/>
    </location>
</feature>
<comment type="caution">
    <text evidence="2">The sequence shown here is derived from an EMBL/GenBank/DDBJ whole genome shotgun (WGS) entry which is preliminary data.</text>
</comment>
<reference evidence="2" key="1">
    <citation type="journal article" date="2014" name="Front. Microbiol.">
        <title>High frequency of phylogenetically diverse reductive dehalogenase-homologous genes in deep subseafloor sedimentary metagenomes.</title>
        <authorList>
            <person name="Kawai M."/>
            <person name="Futagami T."/>
            <person name="Toyoda A."/>
            <person name="Takaki Y."/>
            <person name="Nishi S."/>
            <person name="Hori S."/>
            <person name="Arai W."/>
            <person name="Tsubouchi T."/>
            <person name="Morono Y."/>
            <person name="Uchiyama I."/>
            <person name="Ito T."/>
            <person name="Fujiyama A."/>
            <person name="Inagaki F."/>
            <person name="Takami H."/>
        </authorList>
    </citation>
    <scope>NUCLEOTIDE SEQUENCE</scope>
    <source>
        <strain evidence="2">Expedition CK06-06</strain>
    </source>
</reference>
<organism evidence="2">
    <name type="scientific">marine sediment metagenome</name>
    <dbReference type="NCBI Taxonomy" id="412755"/>
    <lineage>
        <taxon>unclassified sequences</taxon>
        <taxon>metagenomes</taxon>
        <taxon>ecological metagenomes</taxon>
    </lineage>
</organism>
<dbReference type="EMBL" id="BARU01026992">
    <property type="protein sequence ID" value="GAH69181.1"/>
    <property type="molecule type" value="Genomic_DNA"/>
</dbReference>
<dbReference type="SUPFAM" id="SSF69349">
    <property type="entry name" value="Phage fibre proteins"/>
    <property type="match status" value="1"/>
</dbReference>
<name>X1HG59_9ZZZZ</name>